<accession>A0A6J6JFY7</accession>
<protein>
    <submittedName>
        <fullName evidence="1">Unannotated protein</fullName>
    </submittedName>
</protein>
<organism evidence="1">
    <name type="scientific">freshwater metagenome</name>
    <dbReference type="NCBI Taxonomy" id="449393"/>
    <lineage>
        <taxon>unclassified sequences</taxon>
        <taxon>metagenomes</taxon>
        <taxon>ecological metagenomes</taxon>
    </lineage>
</organism>
<dbReference type="AlphaFoldDB" id="A0A6J6JFY7"/>
<dbReference type="EMBL" id="CAEZVJ010000144">
    <property type="protein sequence ID" value="CAB4635696.1"/>
    <property type="molecule type" value="Genomic_DNA"/>
</dbReference>
<proteinExistence type="predicted"/>
<gene>
    <name evidence="1" type="ORF">UFOPK1961_01051</name>
</gene>
<evidence type="ECO:0000313" key="1">
    <source>
        <dbReference type="EMBL" id="CAB4635696.1"/>
    </source>
</evidence>
<name>A0A6J6JFY7_9ZZZZ</name>
<sequence length="82" mass="9170">MSRTLGGDEDDVDAFGRFDVPKADVESVAKEKRFARGEVWENVGLIEMTLVLVGGEDDDDVRPLCRFGCGKYGESRLFRLLD</sequence>
<reference evidence="1" key="1">
    <citation type="submission" date="2020-05" db="EMBL/GenBank/DDBJ databases">
        <authorList>
            <person name="Chiriac C."/>
            <person name="Salcher M."/>
            <person name="Ghai R."/>
            <person name="Kavagutti S V."/>
        </authorList>
    </citation>
    <scope>NUCLEOTIDE SEQUENCE</scope>
</reference>